<evidence type="ECO:0000256" key="3">
    <source>
        <dbReference type="ARBA" id="ARBA00022771"/>
    </source>
</evidence>
<organism evidence="7 8">
    <name type="scientific">Daphnia sinensis</name>
    <dbReference type="NCBI Taxonomy" id="1820382"/>
    <lineage>
        <taxon>Eukaryota</taxon>
        <taxon>Metazoa</taxon>
        <taxon>Ecdysozoa</taxon>
        <taxon>Arthropoda</taxon>
        <taxon>Crustacea</taxon>
        <taxon>Branchiopoda</taxon>
        <taxon>Diplostraca</taxon>
        <taxon>Cladocera</taxon>
        <taxon>Anomopoda</taxon>
        <taxon>Daphniidae</taxon>
        <taxon>Daphnia</taxon>
        <taxon>Daphnia similis group</taxon>
    </lineage>
</organism>
<evidence type="ECO:0000256" key="1">
    <source>
        <dbReference type="ARBA" id="ARBA00004123"/>
    </source>
</evidence>
<reference evidence="7 8" key="1">
    <citation type="submission" date="2022-05" db="EMBL/GenBank/DDBJ databases">
        <title>A multi-omics perspective on studying reproductive biology in Daphnia sinensis.</title>
        <authorList>
            <person name="Jia J."/>
        </authorList>
    </citation>
    <scope>NUCLEOTIDE SEQUENCE [LARGE SCALE GENOMIC DNA]</scope>
    <source>
        <strain evidence="7 8">WSL</strain>
    </source>
</reference>
<dbReference type="AlphaFoldDB" id="A0AAD5KLY1"/>
<dbReference type="InterPro" id="IPR008906">
    <property type="entry name" value="HATC_C_dom"/>
</dbReference>
<gene>
    <name evidence="7" type="ORF">GHT06_020336</name>
</gene>
<dbReference type="PANTHER" id="PTHR46481">
    <property type="entry name" value="ZINC FINGER BED DOMAIN-CONTAINING PROTEIN 4"/>
    <property type="match status" value="1"/>
</dbReference>
<accession>A0AAD5KLY1</accession>
<sequence length="305" mass="34780">MLEIISGLLQKLRDLVTSIRASPQRINKFKTILKIYGLNNEEYDEEEIVFAEGSIITNDLLPILDCKTRWSSAFYFVKRAVKLRRAIDEIAKDADLRRKEMENEDWDILSEVLEFLEEFATITKYIEGSGYPTLSLVVPMYNRLLTILEDVSQCRHRSIHHPLIVSAAVAGLEKLSSYYDKASPIVMAATFLDPRLKMEYFVDNGWDCGGESRDAFQPLDENLITSRMAEEILSIPATSASSERAFSVGKDVFGIARMSLKPETVEALVCLRSWYKLGIIAEIDVQPFLYENGDEKFVEEYSESD</sequence>
<evidence type="ECO:0000313" key="7">
    <source>
        <dbReference type="EMBL" id="KAI9555039.1"/>
    </source>
</evidence>
<evidence type="ECO:0000256" key="2">
    <source>
        <dbReference type="ARBA" id="ARBA00022723"/>
    </source>
</evidence>
<dbReference type="SUPFAM" id="SSF53098">
    <property type="entry name" value="Ribonuclease H-like"/>
    <property type="match status" value="1"/>
</dbReference>
<keyword evidence="8" id="KW-1185">Reference proteome</keyword>
<dbReference type="PANTHER" id="PTHR46481:SF10">
    <property type="entry name" value="ZINC FINGER BED DOMAIN-CONTAINING PROTEIN 39"/>
    <property type="match status" value="1"/>
</dbReference>
<keyword evidence="3" id="KW-0863">Zinc-finger</keyword>
<dbReference type="GO" id="GO:0046983">
    <property type="term" value="F:protein dimerization activity"/>
    <property type="evidence" value="ECO:0007669"/>
    <property type="project" value="InterPro"/>
</dbReference>
<dbReference type="InterPro" id="IPR012337">
    <property type="entry name" value="RNaseH-like_sf"/>
</dbReference>
<evidence type="ECO:0000313" key="8">
    <source>
        <dbReference type="Proteomes" id="UP000820818"/>
    </source>
</evidence>
<dbReference type="Proteomes" id="UP000820818">
    <property type="component" value="Linkage Group LG8"/>
</dbReference>
<comment type="subcellular location">
    <subcellularLocation>
        <location evidence="1">Nucleus</location>
    </subcellularLocation>
</comment>
<evidence type="ECO:0000256" key="5">
    <source>
        <dbReference type="ARBA" id="ARBA00023242"/>
    </source>
</evidence>
<dbReference type="EMBL" id="WJBH02000008">
    <property type="protein sequence ID" value="KAI9555039.1"/>
    <property type="molecule type" value="Genomic_DNA"/>
</dbReference>
<keyword evidence="2" id="KW-0479">Metal-binding</keyword>
<name>A0AAD5KLY1_9CRUS</name>
<evidence type="ECO:0000259" key="6">
    <source>
        <dbReference type="Pfam" id="PF05699"/>
    </source>
</evidence>
<keyword evidence="5" id="KW-0539">Nucleus</keyword>
<proteinExistence type="predicted"/>
<feature type="domain" description="HAT C-terminal dimerisation" evidence="6">
    <location>
        <begin position="224"/>
        <end position="275"/>
    </location>
</feature>
<dbReference type="GO" id="GO:0005634">
    <property type="term" value="C:nucleus"/>
    <property type="evidence" value="ECO:0007669"/>
    <property type="project" value="UniProtKB-SubCell"/>
</dbReference>
<dbReference type="GO" id="GO:0008270">
    <property type="term" value="F:zinc ion binding"/>
    <property type="evidence" value="ECO:0007669"/>
    <property type="project" value="UniProtKB-KW"/>
</dbReference>
<dbReference type="InterPro" id="IPR052035">
    <property type="entry name" value="ZnF_BED_domain_contain"/>
</dbReference>
<evidence type="ECO:0000256" key="4">
    <source>
        <dbReference type="ARBA" id="ARBA00022833"/>
    </source>
</evidence>
<comment type="caution">
    <text evidence="7">The sequence shown here is derived from an EMBL/GenBank/DDBJ whole genome shotgun (WGS) entry which is preliminary data.</text>
</comment>
<keyword evidence="4" id="KW-0862">Zinc</keyword>
<dbReference type="Pfam" id="PF05699">
    <property type="entry name" value="Dimer_Tnp_hAT"/>
    <property type="match status" value="1"/>
</dbReference>
<protein>
    <recommendedName>
        <fullName evidence="6">HAT C-terminal dimerisation domain-containing protein</fullName>
    </recommendedName>
</protein>